<protein>
    <submittedName>
        <fullName evidence="1">Uncharacterized protein</fullName>
    </submittedName>
</protein>
<organism evidence="1 2">
    <name type="scientific">Rhizobium gallicum bv. gallicum R602sp</name>
    <dbReference type="NCBI Taxonomy" id="1041138"/>
    <lineage>
        <taxon>Bacteria</taxon>
        <taxon>Pseudomonadati</taxon>
        <taxon>Pseudomonadota</taxon>
        <taxon>Alphaproteobacteria</taxon>
        <taxon>Hyphomicrobiales</taxon>
        <taxon>Rhizobiaceae</taxon>
        <taxon>Rhizobium/Agrobacterium group</taxon>
        <taxon>Rhizobium</taxon>
    </lineage>
</organism>
<reference evidence="1 2" key="1">
    <citation type="submission" date="2013-11" db="EMBL/GenBank/DDBJ databases">
        <title>Complete genome sequence of Rhizobium gallicum bv. gallicum R602.</title>
        <authorList>
            <person name="Bustos P."/>
            <person name="Santamaria R.I."/>
            <person name="Lozano L."/>
            <person name="Acosta J.L."/>
            <person name="Ormeno-Orrillo E."/>
            <person name="Rogel M.A."/>
            <person name="Romero D."/>
            <person name="Cevallos M.A."/>
            <person name="Martinez-Romero E."/>
            <person name="Gonzalez V."/>
        </authorList>
    </citation>
    <scope>NUCLEOTIDE SEQUENCE [LARGE SCALE GENOMIC DNA]</scope>
    <source>
        <strain evidence="1 2">R602</strain>
    </source>
</reference>
<dbReference type="KEGG" id="rga:RGR602_CH01308"/>
<dbReference type="Proteomes" id="UP000031368">
    <property type="component" value="Chromosome"/>
</dbReference>
<evidence type="ECO:0000313" key="1">
    <source>
        <dbReference type="EMBL" id="AJD40665.1"/>
    </source>
</evidence>
<keyword evidence="2" id="KW-1185">Reference proteome</keyword>
<proteinExistence type="predicted"/>
<dbReference type="HOGENOM" id="CLU_2702238_0_0_5"/>
<gene>
    <name evidence="1" type="ORF">RGR602_CH01308</name>
</gene>
<name>A0A0B4X1M9_9HYPH</name>
<dbReference type="AlphaFoldDB" id="A0A0B4X1M9"/>
<dbReference type="EMBL" id="CP006877">
    <property type="protein sequence ID" value="AJD40665.1"/>
    <property type="molecule type" value="Genomic_DNA"/>
</dbReference>
<sequence length="73" mass="8215">MPLFCRFWRQKSRTNKKSREACKESIVTSKKTDQAEQAAKPDLSTHYRPLGLKAVLAAALMLKSKPALVKKIA</sequence>
<accession>A0A0B4X1M9</accession>
<evidence type="ECO:0000313" key="2">
    <source>
        <dbReference type="Proteomes" id="UP000031368"/>
    </source>
</evidence>